<comment type="similarity">
    <text evidence="1">Belongs to the arginase family.</text>
</comment>
<dbReference type="GO" id="GO:0046872">
    <property type="term" value="F:metal ion binding"/>
    <property type="evidence" value="ECO:0007669"/>
    <property type="project" value="InterPro"/>
</dbReference>
<name>A0A9E8RYY2_9BACI</name>
<dbReference type="AlphaFoldDB" id="A0A9E8RYY2"/>
<dbReference type="PROSITE" id="PS51409">
    <property type="entry name" value="ARGINASE_2"/>
    <property type="match status" value="1"/>
</dbReference>
<dbReference type="PANTHER" id="PTHR11358">
    <property type="entry name" value="ARGINASE/AGMATINASE"/>
    <property type="match status" value="1"/>
</dbReference>
<evidence type="ECO:0000313" key="2">
    <source>
        <dbReference type="EMBL" id="WAA12738.1"/>
    </source>
</evidence>
<dbReference type="EMBL" id="CP106877">
    <property type="protein sequence ID" value="WAA12738.1"/>
    <property type="molecule type" value="Genomic_DNA"/>
</dbReference>
<dbReference type="InterPro" id="IPR023696">
    <property type="entry name" value="Ureohydrolase_dom_sf"/>
</dbReference>
<dbReference type="GO" id="GO:0008783">
    <property type="term" value="F:agmatinase activity"/>
    <property type="evidence" value="ECO:0007669"/>
    <property type="project" value="TreeGrafter"/>
</dbReference>
<dbReference type="PANTHER" id="PTHR11358:SF41">
    <property type="entry name" value="ARGINASE"/>
    <property type="match status" value="1"/>
</dbReference>
<gene>
    <name evidence="2" type="ORF">OE105_00910</name>
</gene>
<dbReference type="InterPro" id="IPR006035">
    <property type="entry name" value="Ureohydrolase"/>
</dbReference>
<accession>A0A9E8RYY2</accession>
<dbReference type="SUPFAM" id="SSF52768">
    <property type="entry name" value="Arginase/deacetylase"/>
    <property type="match status" value="1"/>
</dbReference>
<dbReference type="RefSeq" id="WP_275420868.1">
    <property type="nucleotide sequence ID" value="NZ_CP106877.1"/>
</dbReference>
<protein>
    <submittedName>
        <fullName evidence="2">Arginase family protein</fullName>
    </submittedName>
</protein>
<dbReference type="Pfam" id="PF00491">
    <property type="entry name" value="Arginase"/>
    <property type="match status" value="1"/>
</dbReference>
<evidence type="ECO:0000313" key="3">
    <source>
        <dbReference type="Proteomes" id="UP001164726"/>
    </source>
</evidence>
<dbReference type="Gene3D" id="3.40.800.10">
    <property type="entry name" value="Ureohydrolase domain"/>
    <property type="match status" value="1"/>
</dbReference>
<dbReference type="GO" id="GO:0033389">
    <property type="term" value="P:putrescine biosynthetic process from arginine, via agmatine"/>
    <property type="evidence" value="ECO:0007669"/>
    <property type="project" value="TreeGrafter"/>
</dbReference>
<keyword evidence="3" id="KW-1185">Reference proteome</keyword>
<evidence type="ECO:0000256" key="1">
    <source>
        <dbReference type="PROSITE-ProRule" id="PRU00742"/>
    </source>
</evidence>
<sequence>MKEITDSLKEPFDTKAIDYITLLNFDETLTHQLSLQKLPHEWIDFSDIHHKNGFCEETSLKKIRSRLQKRKVSKLSYIGSGNYHYVTYLFLERINRPFSLILFDHHSDLFDHGPLISCGSWVKYSLYHFHHLNKVVIIGVNEEDYHYFQNNPIFKEKIMMINEQKLYRTPLHILVNDIREHLKDEKRIYISVDKDVLNPSEAVTNWDQGSMSVVQMLYIIEKLLSHYSFIGMDVCGEFIKNIESEYKFVALDRVKMNEIVNVTLAGFIKGLSEGDDQGHSSSVHAT</sequence>
<dbReference type="Proteomes" id="UP001164726">
    <property type="component" value="Chromosome"/>
</dbReference>
<reference evidence="2" key="1">
    <citation type="submission" date="2022-09" db="EMBL/GenBank/DDBJ databases">
        <title>Complete Genomes of Fervidibacillus albus and Fervidibacillus halotolerans isolated from tidal flat sediments.</title>
        <authorList>
            <person name="Kwon K.K."/>
            <person name="Yang S.-H."/>
            <person name="Park M.J."/>
            <person name="Oh H.-M."/>
        </authorList>
    </citation>
    <scope>NUCLEOTIDE SEQUENCE</scope>
    <source>
        <strain evidence="2">MEBiC13594</strain>
    </source>
</reference>
<organism evidence="2 3">
    <name type="scientific">Fervidibacillus halotolerans</name>
    <dbReference type="NCBI Taxonomy" id="2980027"/>
    <lineage>
        <taxon>Bacteria</taxon>
        <taxon>Bacillati</taxon>
        <taxon>Bacillota</taxon>
        <taxon>Bacilli</taxon>
        <taxon>Bacillales</taxon>
        <taxon>Bacillaceae</taxon>
        <taxon>Fervidibacillus</taxon>
    </lineage>
</organism>
<proteinExistence type="inferred from homology"/>
<dbReference type="KEGG" id="fhl:OE105_00910"/>